<feature type="signal peptide" evidence="1">
    <location>
        <begin position="1"/>
        <end position="17"/>
    </location>
</feature>
<keyword evidence="1" id="KW-0732">Signal</keyword>
<dbReference type="HOGENOM" id="CLU_1643207_0_0_1"/>
<name>F0U873_AJEC8</name>
<reference evidence="3" key="1">
    <citation type="submission" date="2008-07" db="EMBL/GenBank/DDBJ databases">
        <title>Annotation of Ajellomyces capsulatus strain H88.</title>
        <authorList>
            <person name="Champion M."/>
            <person name="Cuomo C."/>
            <person name="Ma L.-J."/>
            <person name="Henn M.R."/>
            <person name="Sil A."/>
            <person name="Goldman B."/>
            <person name="Young S.K."/>
            <person name="Kodira C.D."/>
            <person name="Zeng Q."/>
            <person name="Koehrsen M."/>
            <person name="Alvarado L."/>
            <person name="Berlin A."/>
            <person name="Borenstein D."/>
            <person name="Chen Z."/>
            <person name="Engels R."/>
            <person name="Freedman E."/>
            <person name="Gellesch M."/>
            <person name="Goldberg J."/>
            <person name="Griggs A."/>
            <person name="Gujja S."/>
            <person name="Heiman D."/>
            <person name="Hepburn T."/>
            <person name="Howarth C."/>
            <person name="Jen D."/>
            <person name="Larson L."/>
            <person name="Lewis B."/>
            <person name="Mehta T."/>
            <person name="Park D."/>
            <person name="Pearson M."/>
            <person name="Roberts A."/>
            <person name="Saif S."/>
            <person name="Shea T."/>
            <person name="Shenoy N."/>
            <person name="Sisk P."/>
            <person name="Stolte C."/>
            <person name="Sykes S."/>
            <person name="Walk T."/>
            <person name="White J."/>
            <person name="Yandava C."/>
            <person name="Klein B."/>
            <person name="McEwen J.G."/>
            <person name="Puccia R."/>
            <person name="Goldman G.H."/>
            <person name="Felipe M.S."/>
            <person name="Nino-Vega G."/>
            <person name="San-Blas G."/>
            <person name="Taylor J."/>
            <person name="Mendoza L."/>
            <person name="Galagan J."/>
            <person name="Nusbaum C."/>
            <person name="Birren B."/>
        </authorList>
    </citation>
    <scope>NUCLEOTIDE SEQUENCE [LARGE SCALE GENOMIC DNA]</scope>
    <source>
        <strain evidence="3">H88</strain>
    </source>
</reference>
<gene>
    <name evidence="2" type="ORF">HCEG_01048</name>
</gene>
<accession>F0U873</accession>
<dbReference type="AlphaFoldDB" id="F0U873"/>
<organism evidence="3">
    <name type="scientific">Ajellomyces capsulatus (strain H88)</name>
    <name type="common">Darling's disease fungus</name>
    <name type="synonym">Histoplasma capsulatum</name>
    <dbReference type="NCBI Taxonomy" id="544711"/>
    <lineage>
        <taxon>Eukaryota</taxon>
        <taxon>Fungi</taxon>
        <taxon>Dikarya</taxon>
        <taxon>Ascomycota</taxon>
        <taxon>Pezizomycotina</taxon>
        <taxon>Eurotiomycetes</taxon>
        <taxon>Eurotiomycetidae</taxon>
        <taxon>Onygenales</taxon>
        <taxon>Ajellomycetaceae</taxon>
        <taxon>Histoplasma</taxon>
    </lineage>
</organism>
<sequence>MSWGWVVIFISKYTAYAANPPGFAAALSAPADRNRLSRLDRAVTQPSPPAMGHDPGAIRELPLGKTRPGFPPDLLQVLRLFLIGCGASLAAYRCWDSSVAQTRLVDQWPETPGLESTTQAAFPAARDPSHSYDAFAGQTAVPQRPNELVFVGEHTYPPVLP</sequence>
<evidence type="ECO:0000313" key="2">
    <source>
        <dbReference type="EMBL" id="EGC41686.1"/>
    </source>
</evidence>
<feature type="chain" id="PRO_5003258085" evidence="1">
    <location>
        <begin position="18"/>
        <end position="161"/>
    </location>
</feature>
<proteinExistence type="predicted"/>
<protein>
    <submittedName>
        <fullName evidence="2">Predicted protein</fullName>
    </submittedName>
</protein>
<dbReference type="EMBL" id="DS990636">
    <property type="protein sequence ID" value="EGC41686.1"/>
    <property type="molecule type" value="Genomic_DNA"/>
</dbReference>
<evidence type="ECO:0000313" key="3">
    <source>
        <dbReference type="Proteomes" id="UP000008142"/>
    </source>
</evidence>
<dbReference type="Proteomes" id="UP000008142">
    <property type="component" value="Unassembled WGS sequence"/>
</dbReference>
<evidence type="ECO:0000256" key="1">
    <source>
        <dbReference type="SAM" id="SignalP"/>
    </source>
</evidence>